<comment type="subunit">
    <text evidence="1">Component of the NuA4 histone acetyltransferase complex.</text>
</comment>
<evidence type="ECO:0000256" key="2">
    <source>
        <dbReference type="SAM" id="MobiDB-lite"/>
    </source>
</evidence>
<dbReference type="STRING" id="177199.A0A420Y7T2"/>
<comment type="caution">
    <text evidence="4">The sequence shown here is derived from an EMBL/GenBank/DDBJ whole genome shotgun (WGS) entry which is preliminary data.</text>
</comment>
<dbReference type="InterPro" id="IPR000953">
    <property type="entry name" value="Chromo/chromo_shadow_dom"/>
</dbReference>
<sequence>MVENVPLARSAGPETLTVTPKLAADDEDDNISLASTVLSEHDPDKEFTVAAIHMEAPAPDGDETMYLIEWADYPLDRCTWEPASNIGSELAKDWEVKKRRQKLGLEEAWTLDDWQKLMDKTAAERADRHRRRNARRKRLGLPMTEPFVSTEDSPRLSPDSVNDEAEEDASNLRRRSSSSTSRRPSSAKTANNDATRKAGNATKSTAGIKSPVVLESPPAILSPADTAPKQRKGSLDRSLTEQARRSSTGLARKFAMQGSKGGHGSSTVYDGTARKTSDDHPPAGASGPSMASNAGAAENGKRLTAKKTNPVRTGGSNVFSAGKMPKKRTHKPPASGPNSQGKLYPTLQARRRAELKSRNKEDLAPAIPPHLASSSMIGPGGAITSPQQESVFSEAPSQGREAVPVLGPVATHGLGIMGNVPAEPESASPSSARNPTSARASAKERPPLRKRKSVRFTQPNDENERIVASELPDPDLMDVDSAADGLASPGVIMSPQTDETRSAIVQTLEKKLKFGVAPEIMASFQDVVASPGDAWLAEFATLETLTMNYTVSANDFCVKRDFIWTSLICQGPLSSPSDTIVQRVAINLRDSDSGLCFFGSGYNLLVYPTGCDEWKQVATEWDSSISATETATALRYILFRPGMDCRPFLRPSAIQPISSAEATAEKDMSFRERMMRALGGFDYQYLLPIHNPSSGTSADHFFLVFPPLKSPWLLAVFSWLKACRPNCRIYVSHDPGGWSSFCRDLGDSGSGTIIIHELVSLHLHRFPGLANRLKRNRDVYWCLSEASHPQPVFPSLTLPDEEVPPGEVCFTELFPYDKRQTEKRERDAQFLLKRTRQVLFITPSFLTAEPQRTWELLDYFWAFHSRDPLQRLKLVTAHNLPQYLEELAEEKLNERAILLEARHNVVEAEREARKKGVSKEDCEFRVKACAIAWGLHYRRARVLEINEELSPLLYAPDFIDGNDEQSLVHWFGWWTAMRMDQFRGVNVLGSSHHINSNGSKKGQRLVRIPRYSSVTINDPDLVRETVVESRTETLLNAQSLTSDNSIHQTIDQNPVNKTDKPWKYQSKRIPFEYRVTADWKDELEGIERRMPPSNLVRLFFYPVSWVDSDMSWHYGDSKETFRTYLSWWNYARNFSKVFLTYVGYFYTVADDWSAGQKPPAEPLERHPWLCFYRPVMPPQMFGRHFAFGAPVELIIWDPAANDRFPDDKTLKEEDLIFAQRMAIDLVWYGGFKPPADADSPYPVDLTLQWLEEFAQDPSGYLPDSIDLPAAGFRKVQIADHRSEGRSGTSDADSRGSAAMDIDLPSRGATEDEESDDDSCMIFHPPRGILPPGQSSIRCYNHLYESATAARRDINVLGRFNKEMPYEFLPTMDWFEHHRNEKRGHEHMHVGPWEEVCAQWDEGFKQRKDKASADVTARAGPSQSTQGTGRSRS</sequence>
<feature type="compositionally biased region" description="Low complexity" evidence="2">
    <location>
        <begin position="421"/>
        <end position="432"/>
    </location>
</feature>
<evidence type="ECO:0000313" key="4">
    <source>
        <dbReference type="EMBL" id="RKU43956.1"/>
    </source>
</evidence>
<feature type="compositionally biased region" description="Polar residues" evidence="2">
    <location>
        <begin position="306"/>
        <end position="319"/>
    </location>
</feature>
<feature type="region of interest" description="Disordered" evidence="2">
    <location>
        <begin position="414"/>
        <end position="465"/>
    </location>
</feature>
<dbReference type="Gene3D" id="2.40.50.40">
    <property type="match status" value="1"/>
</dbReference>
<organism evidence="4 5">
    <name type="scientific">Coniochaeta pulveracea</name>
    <dbReference type="NCBI Taxonomy" id="177199"/>
    <lineage>
        <taxon>Eukaryota</taxon>
        <taxon>Fungi</taxon>
        <taxon>Dikarya</taxon>
        <taxon>Ascomycota</taxon>
        <taxon>Pezizomycotina</taxon>
        <taxon>Sordariomycetes</taxon>
        <taxon>Sordariomycetidae</taxon>
        <taxon>Coniochaetales</taxon>
        <taxon>Coniochaetaceae</taxon>
        <taxon>Coniochaeta</taxon>
    </lineage>
</organism>
<feature type="region of interest" description="Disordered" evidence="2">
    <location>
        <begin position="123"/>
        <end position="396"/>
    </location>
</feature>
<protein>
    <recommendedName>
        <fullName evidence="3">Chromo domain-containing protein</fullName>
    </recommendedName>
</protein>
<reference evidence="4 5" key="1">
    <citation type="submission" date="2018-08" db="EMBL/GenBank/DDBJ databases">
        <title>Draft genome of the lignicolous fungus Coniochaeta pulveracea.</title>
        <authorList>
            <person name="Borstlap C.J."/>
            <person name="De Witt R.N."/>
            <person name="Botha A."/>
            <person name="Volschenk H."/>
        </authorList>
    </citation>
    <scope>NUCLEOTIDE SEQUENCE [LARGE SCALE GENOMIC DNA]</scope>
    <source>
        <strain evidence="4 5">CAB683</strain>
    </source>
</reference>
<feature type="compositionally biased region" description="Basic and acidic residues" evidence="2">
    <location>
        <begin position="233"/>
        <end position="244"/>
    </location>
</feature>
<dbReference type="GO" id="GO:0006338">
    <property type="term" value="P:chromatin remodeling"/>
    <property type="evidence" value="ECO:0007669"/>
    <property type="project" value="UniProtKB-ARBA"/>
</dbReference>
<keyword evidence="5" id="KW-1185">Reference proteome</keyword>
<feature type="compositionally biased region" description="Low complexity" evidence="2">
    <location>
        <begin position="177"/>
        <end position="186"/>
    </location>
</feature>
<dbReference type="OrthoDB" id="436852at2759"/>
<feature type="region of interest" description="Disordered" evidence="2">
    <location>
        <begin position="1278"/>
        <end position="1319"/>
    </location>
</feature>
<feature type="compositionally biased region" description="Basic residues" evidence="2">
    <location>
        <begin position="128"/>
        <end position="139"/>
    </location>
</feature>
<proteinExistence type="predicted"/>
<gene>
    <name evidence="4" type="ORF">DL546_003820</name>
</gene>
<dbReference type="Pfam" id="PF00385">
    <property type="entry name" value="Chromo"/>
    <property type="match status" value="1"/>
</dbReference>
<dbReference type="EMBL" id="QVQW01000036">
    <property type="protein sequence ID" value="RKU43956.1"/>
    <property type="molecule type" value="Genomic_DNA"/>
</dbReference>
<feature type="compositionally biased region" description="Basic and acidic residues" evidence="2">
    <location>
        <begin position="351"/>
        <end position="363"/>
    </location>
</feature>
<evidence type="ECO:0000256" key="1">
    <source>
        <dbReference type="ARBA" id="ARBA00011353"/>
    </source>
</evidence>
<dbReference type="SMART" id="SM00298">
    <property type="entry name" value="CHROMO"/>
    <property type="match status" value="1"/>
</dbReference>
<feature type="compositionally biased region" description="Polar residues" evidence="2">
    <location>
        <begin position="1420"/>
        <end position="1432"/>
    </location>
</feature>
<feature type="domain" description="Chromo" evidence="3">
    <location>
        <begin position="46"/>
        <end position="99"/>
    </location>
</feature>
<dbReference type="SUPFAM" id="SSF54160">
    <property type="entry name" value="Chromo domain-like"/>
    <property type="match status" value="1"/>
</dbReference>
<evidence type="ECO:0000259" key="3">
    <source>
        <dbReference type="SMART" id="SM00298"/>
    </source>
</evidence>
<dbReference type="InterPro" id="IPR016197">
    <property type="entry name" value="Chromo-like_dom_sf"/>
</dbReference>
<dbReference type="Proteomes" id="UP000275385">
    <property type="component" value="Unassembled WGS sequence"/>
</dbReference>
<accession>A0A420Y7T2</accession>
<dbReference type="InterPro" id="IPR023780">
    <property type="entry name" value="Chromo_domain"/>
</dbReference>
<name>A0A420Y7T2_9PEZI</name>
<feature type="region of interest" description="Disordered" evidence="2">
    <location>
        <begin position="1406"/>
        <end position="1432"/>
    </location>
</feature>
<feature type="compositionally biased region" description="Basic and acidic residues" evidence="2">
    <location>
        <begin position="272"/>
        <end position="281"/>
    </location>
</feature>
<evidence type="ECO:0000313" key="5">
    <source>
        <dbReference type="Proteomes" id="UP000275385"/>
    </source>
</evidence>